<reference evidence="1" key="1">
    <citation type="submission" date="2017-05" db="UniProtKB">
        <authorList>
            <consortium name="EnsemblMetazoa"/>
        </authorList>
    </citation>
    <scope>IDENTIFICATION</scope>
</reference>
<protein>
    <submittedName>
        <fullName evidence="1">Uncharacterized protein</fullName>
    </submittedName>
</protein>
<accession>A0A1X7ST52</accession>
<dbReference type="EnsemblMetazoa" id="Aqu2.1.05322_001">
    <property type="protein sequence ID" value="Aqu2.1.05322_001"/>
    <property type="gene ID" value="Aqu2.1.05322"/>
</dbReference>
<proteinExistence type="predicted"/>
<dbReference type="InParanoid" id="A0A1X7ST52"/>
<name>A0A1X7ST52_AMPQE</name>
<organism evidence="1">
    <name type="scientific">Amphimedon queenslandica</name>
    <name type="common">Sponge</name>
    <dbReference type="NCBI Taxonomy" id="400682"/>
    <lineage>
        <taxon>Eukaryota</taxon>
        <taxon>Metazoa</taxon>
        <taxon>Porifera</taxon>
        <taxon>Demospongiae</taxon>
        <taxon>Heteroscleromorpha</taxon>
        <taxon>Haplosclerida</taxon>
        <taxon>Niphatidae</taxon>
        <taxon>Amphimedon</taxon>
    </lineage>
</organism>
<evidence type="ECO:0000313" key="1">
    <source>
        <dbReference type="EnsemblMetazoa" id="Aqu2.1.05322_001"/>
    </source>
</evidence>
<sequence>MKNQCVRIPKNHTHK</sequence>